<dbReference type="OrthoDB" id="449052at2759"/>
<proteinExistence type="predicted"/>
<dbReference type="Proteomes" id="UP000789739">
    <property type="component" value="Unassembled WGS sequence"/>
</dbReference>
<reference evidence="5" key="1">
    <citation type="submission" date="2021-06" db="EMBL/GenBank/DDBJ databases">
        <authorList>
            <person name="Kallberg Y."/>
            <person name="Tangrot J."/>
            <person name="Rosling A."/>
        </authorList>
    </citation>
    <scope>NUCLEOTIDE SEQUENCE</scope>
    <source>
        <strain evidence="5">BR232B</strain>
    </source>
</reference>
<dbReference type="EMBL" id="CAJVPI010000075">
    <property type="protein sequence ID" value="CAG8473831.1"/>
    <property type="molecule type" value="Genomic_DNA"/>
</dbReference>
<evidence type="ECO:0000313" key="5">
    <source>
        <dbReference type="EMBL" id="CAG8473831.1"/>
    </source>
</evidence>
<dbReference type="PANTHER" id="PTHR13780:SF128">
    <property type="entry name" value="CBS DOMAIN-CONTAINING PROTEIN"/>
    <property type="match status" value="1"/>
</dbReference>
<feature type="domain" description="CBS" evidence="4">
    <location>
        <begin position="290"/>
        <end position="347"/>
    </location>
</feature>
<gene>
    <name evidence="5" type="ORF">PBRASI_LOCUS1210</name>
</gene>
<dbReference type="InterPro" id="IPR046342">
    <property type="entry name" value="CBS_dom_sf"/>
</dbReference>
<evidence type="ECO:0000256" key="1">
    <source>
        <dbReference type="ARBA" id="ARBA00022737"/>
    </source>
</evidence>
<dbReference type="AlphaFoldDB" id="A0A9N8Z5B3"/>
<keyword evidence="2 3" id="KW-0129">CBS domain</keyword>
<protein>
    <submittedName>
        <fullName evidence="5">11823_t:CDS:1</fullName>
    </submittedName>
</protein>
<dbReference type="InterPro" id="IPR000644">
    <property type="entry name" value="CBS_dom"/>
</dbReference>
<feature type="domain" description="CBS" evidence="4">
    <location>
        <begin position="216"/>
        <end position="275"/>
    </location>
</feature>
<feature type="domain" description="CBS" evidence="4">
    <location>
        <begin position="25"/>
        <end position="86"/>
    </location>
</feature>
<keyword evidence="1" id="KW-0677">Repeat</keyword>
<dbReference type="PANTHER" id="PTHR13780">
    <property type="entry name" value="AMP-ACTIVATED PROTEIN KINASE, GAMMA REGULATORY SUBUNIT"/>
    <property type="match status" value="1"/>
</dbReference>
<evidence type="ECO:0000256" key="2">
    <source>
        <dbReference type="ARBA" id="ARBA00023122"/>
    </source>
</evidence>
<keyword evidence="6" id="KW-1185">Reference proteome</keyword>
<accession>A0A9N8Z5B3</accession>
<dbReference type="PROSITE" id="PS51371">
    <property type="entry name" value="CBS"/>
    <property type="match status" value="3"/>
</dbReference>
<dbReference type="Pfam" id="PF00571">
    <property type="entry name" value="CBS"/>
    <property type="match status" value="3"/>
</dbReference>
<dbReference type="SUPFAM" id="SSF54631">
    <property type="entry name" value="CBS-domain pair"/>
    <property type="match status" value="2"/>
</dbReference>
<dbReference type="SMART" id="SM00116">
    <property type="entry name" value="CBS"/>
    <property type="match status" value="4"/>
</dbReference>
<evidence type="ECO:0000313" key="6">
    <source>
        <dbReference type="Proteomes" id="UP000789739"/>
    </source>
</evidence>
<dbReference type="InterPro" id="IPR050511">
    <property type="entry name" value="AMPK_gamma/SDS23_families"/>
</dbReference>
<evidence type="ECO:0000259" key="4">
    <source>
        <dbReference type="PROSITE" id="PS51371"/>
    </source>
</evidence>
<name>A0A9N8Z5B3_9GLOM</name>
<dbReference type="Gene3D" id="3.10.580.10">
    <property type="entry name" value="CBS-domain"/>
    <property type="match status" value="2"/>
</dbReference>
<comment type="caution">
    <text evidence="5">The sequence shown here is derived from an EMBL/GenBank/DDBJ whole genome shotgun (WGS) entry which is preliminary data.</text>
</comment>
<evidence type="ECO:0000256" key="3">
    <source>
        <dbReference type="PROSITE-ProRule" id="PRU00703"/>
    </source>
</evidence>
<sequence>MYDTPKHISFISDQTVGSVLNEKQNIQSLIEIPVNATVEEAFDLLLAENILSVPVYRRWRGRREPIAIVNVFDLVTFVALQPVFDQDDSNNNTLVSLSDADLESNSEFLQRSIGELIGLTPESTNLATVSPDDSLIKLINIFTRKQIHRLLVFDRQALIDEDGNDSFNEEEHKKPCFISQTDAVRFLFKHNHELGKVLDTPASEVANKACKLIPERQRLLCKPSSVTIHDQALTAFRRIHQDRVNAVVVVDDDGSLVGEVSAADLRGLNRERVKELKKPVIAFLKSCKGALIEPLTCSAKFTLSQVIAGIIRNKTHRAWLVDDDDIPIGVITLSDILCMFLPNGEDANGH</sequence>
<organism evidence="5 6">
    <name type="scientific">Paraglomus brasilianum</name>
    <dbReference type="NCBI Taxonomy" id="144538"/>
    <lineage>
        <taxon>Eukaryota</taxon>
        <taxon>Fungi</taxon>
        <taxon>Fungi incertae sedis</taxon>
        <taxon>Mucoromycota</taxon>
        <taxon>Glomeromycotina</taxon>
        <taxon>Glomeromycetes</taxon>
        <taxon>Paraglomerales</taxon>
        <taxon>Paraglomeraceae</taxon>
        <taxon>Paraglomus</taxon>
    </lineage>
</organism>